<protein>
    <submittedName>
        <fullName evidence="1">Uncharacterized protein</fullName>
    </submittedName>
</protein>
<gene>
    <name evidence="1" type="ORF">CRG98_032044</name>
</gene>
<dbReference type="AlphaFoldDB" id="A0A2I0IU88"/>
<keyword evidence="2" id="KW-1185">Reference proteome</keyword>
<dbReference type="GO" id="GO:0003676">
    <property type="term" value="F:nucleic acid binding"/>
    <property type="evidence" value="ECO:0007669"/>
    <property type="project" value="InterPro"/>
</dbReference>
<proteinExistence type="predicted"/>
<dbReference type="PANTHER" id="PTHR48475">
    <property type="entry name" value="RIBONUCLEASE H"/>
    <property type="match status" value="1"/>
</dbReference>
<dbReference type="EMBL" id="PGOL01002493">
    <property type="protein sequence ID" value="PKI47569.1"/>
    <property type="molecule type" value="Genomic_DNA"/>
</dbReference>
<accession>A0A2I0IU88</accession>
<dbReference type="Gene3D" id="3.30.420.10">
    <property type="entry name" value="Ribonuclease H-like superfamily/Ribonuclease H"/>
    <property type="match status" value="1"/>
</dbReference>
<reference evidence="1 2" key="1">
    <citation type="submission" date="2017-11" db="EMBL/GenBank/DDBJ databases">
        <title>De-novo sequencing of pomegranate (Punica granatum L.) genome.</title>
        <authorList>
            <person name="Akparov Z."/>
            <person name="Amiraslanov A."/>
            <person name="Hajiyeva S."/>
            <person name="Abbasov M."/>
            <person name="Kaur K."/>
            <person name="Hamwieh A."/>
            <person name="Solovyev V."/>
            <person name="Salamov A."/>
            <person name="Braich B."/>
            <person name="Kosarev P."/>
            <person name="Mahmoud A."/>
            <person name="Hajiyev E."/>
            <person name="Babayeva S."/>
            <person name="Izzatullayeva V."/>
            <person name="Mammadov A."/>
            <person name="Mammadov A."/>
            <person name="Sharifova S."/>
            <person name="Ojaghi J."/>
            <person name="Eynullazada K."/>
            <person name="Bayramov B."/>
            <person name="Abdulazimova A."/>
            <person name="Shahmuradov I."/>
        </authorList>
    </citation>
    <scope>NUCLEOTIDE SEQUENCE [LARGE SCALE GENOMIC DNA]</scope>
    <source>
        <strain evidence="2">cv. AG2017</strain>
        <tissue evidence="1">Leaf</tissue>
    </source>
</reference>
<organism evidence="1 2">
    <name type="scientific">Punica granatum</name>
    <name type="common">Pomegranate</name>
    <dbReference type="NCBI Taxonomy" id="22663"/>
    <lineage>
        <taxon>Eukaryota</taxon>
        <taxon>Viridiplantae</taxon>
        <taxon>Streptophyta</taxon>
        <taxon>Embryophyta</taxon>
        <taxon>Tracheophyta</taxon>
        <taxon>Spermatophyta</taxon>
        <taxon>Magnoliopsida</taxon>
        <taxon>eudicotyledons</taxon>
        <taxon>Gunneridae</taxon>
        <taxon>Pentapetalae</taxon>
        <taxon>rosids</taxon>
        <taxon>malvids</taxon>
        <taxon>Myrtales</taxon>
        <taxon>Lythraceae</taxon>
        <taxon>Punica</taxon>
    </lineage>
</organism>
<dbReference type="InterPro" id="IPR036397">
    <property type="entry name" value="RNaseH_sf"/>
</dbReference>
<dbReference type="PANTHER" id="PTHR48475:SF1">
    <property type="entry name" value="RNASE H TYPE-1 DOMAIN-CONTAINING PROTEIN"/>
    <property type="match status" value="1"/>
</dbReference>
<evidence type="ECO:0000313" key="2">
    <source>
        <dbReference type="Proteomes" id="UP000233551"/>
    </source>
</evidence>
<evidence type="ECO:0000313" key="1">
    <source>
        <dbReference type="EMBL" id="PKI47569.1"/>
    </source>
</evidence>
<sequence>MTVNYKDWYEMLPFALLAYRTSVRSSTGATPYSLVYDIEAILPVEVEIPFMRILAESKLKEAEWAKQRYEQFNLIDEKQLTALCHGQCYQQRMARAFNKKVRPCKFSPGLVLRKVLHIALDFRGKFAYKYDGPFIVKEVFDGGAIILNDMDGNENALPVNADALLLPHCRTPDRSSGYYS</sequence>
<name>A0A2I0IU88_PUNGR</name>
<dbReference type="Proteomes" id="UP000233551">
    <property type="component" value="Unassembled WGS sequence"/>
</dbReference>
<comment type="caution">
    <text evidence="1">The sequence shown here is derived from an EMBL/GenBank/DDBJ whole genome shotgun (WGS) entry which is preliminary data.</text>
</comment>
<dbReference type="STRING" id="22663.A0A2I0IU88"/>